<comment type="caution">
    <text evidence="1">The sequence shown here is derived from an EMBL/GenBank/DDBJ whole genome shotgun (WGS) entry which is preliminary data.</text>
</comment>
<dbReference type="Pfam" id="PF13620">
    <property type="entry name" value="CarboxypepD_reg"/>
    <property type="match status" value="1"/>
</dbReference>
<reference evidence="1 2" key="1">
    <citation type="submission" date="2019-02" db="EMBL/GenBank/DDBJ databases">
        <title>Genomic Encyclopedia of Archaeal and Bacterial Type Strains, Phase II (KMG-II): from individual species to whole genera.</title>
        <authorList>
            <person name="Goeker M."/>
        </authorList>
    </citation>
    <scope>NUCLEOTIDE SEQUENCE [LARGE SCALE GENOMIC DNA]</scope>
    <source>
        <strain evidence="1 2">DSM 18101</strain>
    </source>
</reference>
<name>A0A4Q7YD56_9BACT</name>
<keyword evidence="1" id="KW-0645">Protease</keyword>
<dbReference type="GO" id="GO:0004180">
    <property type="term" value="F:carboxypeptidase activity"/>
    <property type="evidence" value="ECO:0007669"/>
    <property type="project" value="UniProtKB-KW"/>
</dbReference>
<dbReference type="AlphaFoldDB" id="A0A4Q7YD56"/>
<keyword evidence="2" id="KW-1185">Reference proteome</keyword>
<dbReference type="InterPro" id="IPR013784">
    <property type="entry name" value="Carb-bd-like_fold"/>
</dbReference>
<evidence type="ECO:0000313" key="2">
    <source>
        <dbReference type="Proteomes" id="UP000292958"/>
    </source>
</evidence>
<evidence type="ECO:0000313" key="1">
    <source>
        <dbReference type="EMBL" id="RZU35207.1"/>
    </source>
</evidence>
<proteinExistence type="predicted"/>
<protein>
    <submittedName>
        <fullName evidence="1">Carboxypeptidase family protein</fullName>
    </submittedName>
</protein>
<sequence>MFDLNKVTIQHRPKSAHGRFLLIMSVLLPNAMIGQSSGGEVQGTVTDPSGAAVKGAEITIEGTATRETRRLVSNASGFYDVPNLSVGLYR</sequence>
<accession>A0A4Q7YD56</accession>
<dbReference type="SUPFAM" id="SSF49452">
    <property type="entry name" value="Starch-binding domain-like"/>
    <property type="match status" value="1"/>
</dbReference>
<organism evidence="1 2">
    <name type="scientific">Edaphobacter modestus</name>
    <dbReference type="NCBI Taxonomy" id="388466"/>
    <lineage>
        <taxon>Bacteria</taxon>
        <taxon>Pseudomonadati</taxon>
        <taxon>Acidobacteriota</taxon>
        <taxon>Terriglobia</taxon>
        <taxon>Terriglobales</taxon>
        <taxon>Acidobacteriaceae</taxon>
        <taxon>Edaphobacter</taxon>
    </lineage>
</organism>
<keyword evidence="1" id="KW-0378">Hydrolase</keyword>
<dbReference type="EMBL" id="SHKW01000003">
    <property type="protein sequence ID" value="RZU35207.1"/>
    <property type="molecule type" value="Genomic_DNA"/>
</dbReference>
<keyword evidence="1" id="KW-0121">Carboxypeptidase</keyword>
<dbReference type="RefSeq" id="WP_130424444.1">
    <property type="nucleotide sequence ID" value="NZ_SHKW01000003.1"/>
</dbReference>
<dbReference type="GO" id="GO:0030246">
    <property type="term" value="F:carbohydrate binding"/>
    <property type="evidence" value="ECO:0007669"/>
    <property type="project" value="InterPro"/>
</dbReference>
<dbReference type="Gene3D" id="2.60.40.1120">
    <property type="entry name" value="Carboxypeptidase-like, regulatory domain"/>
    <property type="match status" value="1"/>
</dbReference>
<gene>
    <name evidence="1" type="ORF">BDD14_5967</name>
</gene>
<dbReference type="Proteomes" id="UP000292958">
    <property type="component" value="Unassembled WGS sequence"/>
</dbReference>